<reference evidence="2 3" key="1">
    <citation type="journal article" date="2019" name="Commun. Biol.">
        <title>The bagworm genome reveals a unique fibroin gene that provides high tensile strength.</title>
        <authorList>
            <person name="Kono N."/>
            <person name="Nakamura H."/>
            <person name="Ohtoshi R."/>
            <person name="Tomita M."/>
            <person name="Numata K."/>
            <person name="Arakawa K."/>
        </authorList>
    </citation>
    <scope>NUCLEOTIDE SEQUENCE [LARGE SCALE GENOMIC DNA]</scope>
</reference>
<dbReference type="EMBL" id="BGZK01000341">
    <property type="protein sequence ID" value="GBP37942.1"/>
    <property type="molecule type" value="Genomic_DNA"/>
</dbReference>
<evidence type="ECO:0000256" key="1">
    <source>
        <dbReference type="SAM" id="MobiDB-lite"/>
    </source>
</evidence>
<keyword evidence="3" id="KW-1185">Reference proteome</keyword>
<dbReference type="Proteomes" id="UP000299102">
    <property type="component" value="Unassembled WGS sequence"/>
</dbReference>
<accession>A0A4C1VHV1</accession>
<name>A0A4C1VHV1_EUMVA</name>
<evidence type="ECO:0000313" key="3">
    <source>
        <dbReference type="Proteomes" id="UP000299102"/>
    </source>
</evidence>
<proteinExistence type="predicted"/>
<sequence length="264" mass="30568">MMELILYPDGQRRGQKQEHISDYDSAIGSLKVAKKYKMNYSLEIPVDPAEISIQIVILTGIHCNFLLLTLRDKSIWDRLPFIALLPPLLFNRLSVTIILHHRRVYLLHTCATLAKSNIGKWVYEDLERNPQRKLNKGAHEEEKETVTSTKSEFTGRALKEGGKSKHLKFQFRNCENVDKEIYLYSTKIISEASLRRNRFIGRRRAKNKRRRDLIFFFGSVANQTMMELAVGSAAPAPRPPPRRDQNQQTEQFHLTGRSGFCIKK</sequence>
<gene>
    <name evidence="2" type="ORF">EVAR_84928_1</name>
</gene>
<evidence type="ECO:0000313" key="2">
    <source>
        <dbReference type="EMBL" id="GBP37942.1"/>
    </source>
</evidence>
<dbReference type="AlphaFoldDB" id="A0A4C1VHV1"/>
<feature type="region of interest" description="Disordered" evidence="1">
    <location>
        <begin position="231"/>
        <end position="264"/>
    </location>
</feature>
<protein>
    <submittedName>
        <fullName evidence="2">Uncharacterized protein</fullName>
    </submittedName>
</protein>
<organism evidence="2 3">
    <name type="scientific">Eumeta variegata</name>
    <name type="common">Bagworm moth</name>
    <name type="synonym">Eumeta japonica</name>
    <dbReference type="NCBI Taxonomy" id="151549"/>
    <lineage>
        <taxon>Eukaryota</taxon>
        <taxon>Metazoa</taxon>
        <taxon>Ecdysozoa</taxon>
        <taxon>Arthropoda</taxon>
        <taxon>Hexapoda</taxon>
        <taxon>Insecta</taxon>
        <taxon>Pterygota</taxon>
        <taxon>Neoptera</taxon>
        <taxon>Endopterygota</taxon>
        <taxon>Lepidoptera</taxon>
        <taxon>Glossata</taxon>
        <taxon>Ditrysia</taxon>
        <taxon>Tineoidea</taxon>
        <taxon>Psychidae</taxon>
        <taxon>Oiketicinae</taxon>
        <taxon>Eumeta</taxon>
    </lineage>
</organism>
<comment type="caution">
    <text evidence="2">The sequence shown here is derived from an EMBL/GenBank/DDBJ whole genome shotgun (WGS) entry which is preliminary data.</text>
</comment>